<dbReference type="NCBIfam" id="TIGR00551">
    <property type="entry name" value="nadB"/>
    <property type="match status" value="1"/>
</dbReference>
<dbReference type="InterPro" id="IPR027477">
    <property type="entry name" value="Succ_DH/fumarate_Rdtase_cat_sf"/>
</dbReference>
<evidence type="ECO:0000256" key="11">
    <source>
        <dbReference type="NCBIfam" id="TIGR00551"/>
    </source>
</evidence>
<reference evidence="16" key="1">
    <citation type="journal article" date="2014" name="Int. J. Syst. Evol. Microbiol.">
        <title>Complete genome sequence of Corynebacterium casei LMG S-19264T (=DSM 44701T), isolated from a smear-ripened cheese.</title>
        <authorList>
            <consortium name="US DOE Joint Genome Institute (JGI-PGF)"/>
            <person name="Walter F."/>
            <person name="Albersmeier A."/>
            <person name="Kalinowski J."/>
            <person name="Ruckert C."/>
        </authorList>
    </citation>
    <scope>NUCLEOTIDE SEQUENCE</scope>
    <source>
        <strain evidence="16">CGMCC 1.15425</strain>
    </source>
</reference>
<protein>
    <recommendedName>
        <fullName evidence="5 11">L-aspartate oxidase</fullName>
        <ecNumber evidence="4 11">1.4.3.16</ecNumber>
    </recommendedName>
</protein>
<dbReference type="Gene3D" id="1.20.58.100">
    <property type="entry name" value="Fumarate reductase/succinate dehydrogenase flavoprotein-like, C-terminal domain"/>
    <property type="match status" value="1"/>
</dbReference>
<dbReference type="GO" id="GO:0034628">
    <property type="term" value="P:'de novo' NAD+ biosynthetic process from L-aspartate"/>
    <property type="evidence" value="ECO:0007669"/>
    <property type="project" value="TreeGrafter"/>
</dbReference>
<gene>
    <name evidence="16" type="primary">nadB</name>
    <name evidence="16" type="ORF">GCM10011403_02710</name>
</gene>
<evidence type="ECO:0000256" key="7">
    <source>
        <dbReference type="ARBA" id="ARBA00022642"/>
    </source>
</evidence>
<comment type="caution">
    <text evidence="16">The sequence shown here is derived from an EMBL/GenBank/DDBJ whole genome shotgun (WGS) entry which is preliminary data.</text>
</comment>
<dbReference type="Pfam" id="PF00890">
    <property type="entry name" value="FAD_binding_2"/>
    <property type="match status" value="1"/>
</dbReference>
<evidence type="ECO:0000256" key="13">
    <source>
        <dbReference type="RuleBase" id="RU362049"/>
    </source>
</evidence>
<evidence type="ECO:0000256" key="1">
    <source>
        <dbReference type="ARBA" id="ARBA00001974"/>
    </source>
</evidence>
<comment type="similarity">
    <text evidence="3 13">Belongs to the FAD-dependent oxidoreductase 2 family. NadB subfamily.</text>
</comment>
<dbReference type="GO" id="GO:0008734">
    <property type="term" value="F:L-aspartate oxidase activity"/>
    <property type="evidence" value="ECO:0007669"/>
    <property type="project" value="UniProtKB-UniRule"/>
</dbReference>
<dbReference type="SUPFAM" id="SSF46977">
    <property type="entry name" value="Succinate dehydrogenase/fumarate reductase flavoprotein C-terminal domain"/>
    <property type="match status" value="1"/>
</dbReference>
<dbReference type="AlphaFoldDB" id="A0A917GKG9"/>
<evidence type="ECO:0000256" key="9">
    <source>
        <dbReference type="ARBA" id="ARBA00023002"/>
    </source>
</evidence>
<comment type="pathway">
    <text evidence="2 13">Cofactor biosynthesis; NAD(+) biosynthesis; iminoaspartate from L-aspartate (oxidase route): step 1/1.</text>
</comment>
<dbReference type="SUPFAM" id="SSF56425">
    <property type="entry name" value="Succinate dehydrogenase/fumarate reductase flavoprotein, catalytic domain"/>
    <property type="match status" value="1"/>
</dbReference>
<evidence type="ECO:0000256" key="6">
    <source>
        <dbReference type="ARBA" id="ARBA00022630"/>
    </source>
</evidence>
<dbReference type="NCBIfam" id="NF006567">
    <property type="entry name" value="PRK09077.1"/>
    <property type="match status" value="1"/>
</dbReference>
<dbReference type="FunFam" id="1.20.58.100:FF:000002">
    <property type="entry name" value="L-aspartate oxidase"/>
    <property type="match status" value="1"/>
</dbReference>
<accession>A0A917GKG9</accession>
<dbReference type="EMBL" id="BMIY01000001">
    <property type="protein sequence ID" value="GGG49065.1"/>
    <property type="molecule type" value="Genomic_DNA"/>
</dbReference>
<dbReference type="Gene3D" id="3.50.50.60">
    <property type="entry name" value="FAD/NAD(P)-binding domain"/>
    <property type="match status" value="1"/>
</dbReference>
<dbReference type="InterPro" id="IPR015939">
    <property type="entry name" value="Fum_Rdtase/Succ_DH_flav-like_C"/>
</dbReference>
<keyword evidence="17" id="KW-1185">Reference proteome</keyword>
<evidence type="ECO:0000313" key="17">
    <source>
        <dbReference type="Proteomes" id="UP000627715"/>
    </source>
</evidence>
<evidence type="ECO:0000313" key="16">
    <source>
        <dbReference type="EMBL" id="GGG49065.1"/>
    </source>
</evidence>
<dbReference type="Pfam" id="PF02910">
    <property type="entry name" value="Succ_DH_flav_C"/>
    <property type="match status" value="1"/>
</dbReference>
<evidence type="ECO:0000256" key="5">
    <source>
        <dbReference type="ARBA" id="ARBA00021901"/>
    </source>
</evidence>
<organism evidence="16 17">
    <name type="scientific">Pseudohongiella nitratireducens</name>
    <dbReference type="NCBI Taxonomy" id="1768907"/>
    <lineage>
        <taxon>Bacteria</taxon>
        <taxon>Pseudomonadati</taxon>
        <taxon>Pseudomonadota</taxon>
        <taxon>Gammaproteobacteria</taxon>
        <taxon>Pseudomonadales</taxon>
        <taxon>Pseudohongiellaceae</taxon>
        <taxon>Pseudohongiella</taxon>
    </lineage>
</organism>
<keyword evidence="9 13" id="KW-0560">Oxidoreductase</keyword>
<comment type="function">
    <text evidence="13">Catalyzes the oxidation of L-aspartate to iminoaspartate.</text>
</comment>
<evidence type="ECO:0000256" key="12">
    <source>
        <dbReference type="PIRSR" id="PIRSR000171-1"/>
    </source>
</evidence>
<evidence type="ECO:0000256" key="8">
    <source>
        <dbReference type="ARBA" id="ARBA00022827"/>
    </source>
</evidence>
<evidence type="ECO:0000259" key="15">
    <source>
        <dbReference type="Pfam" id="PF02910"/>
    </source>
</evidence>
<sequence>MHDFDILIIGSGAAGLSLALKTADKARVAVLSKGQLNQGATFWAQGGIAAVLDENDSIDAHIEDTLNSGAGLCNYNMVKHIVEHSQEAIAWLVEQGVPFTVIPPDDAHPGTDQQPLNSHNLKPLHLTREGGHSHRRIIHATDATGRAVFETLRDKALNTAGITLFERHLAVDLITEEKLGLDGKACIGAYVYNNDTEEVETFKARCVVLASGGASKAYLYTTNPDSATGDGIAMAWRAGCRVSNMEFNQFHPTCLFHPHAKSFLISEALRGEGATLELPDGTRFMPQFDDRAELAPRDIVARAIDHEMKRLGCDCVYLNISHKPTEFIKSHFPTIHARCLEYGIDITKERIPVVPAAHYTCGGVAVDKFGRSDIPGLYAIGETSCTGLHGANRMASNSLLECFVLAFGAADDILAKLQSDQGGKPEIPEWDHSRVTQSHEEVVVAHNWDELRRMMWDYVGIVRSNRRLDRAHNRLLLLEQEVRDYYASHRVSRDLLELRNLILVARLIVDSARLRHESRGLHFNIDVPDRLPEAHDTVLSPLTGSAS</sequence>
<evidence type="ECO:0000256" key="4">
    <source>
        <dbReference type="ARBA" id="ARBA00012173"/>
    </source>
</evidence>
<dbReference type="InterPro" id="IPR005288">
    <property type="entry name" value="NadB"/>
</dbReference>
<feature type="domain" description="FAD-dependent oxidoreductase 2 FAD-binding" evidence="14">
    <location>
        <begin position="5"/>
        <end position="399"/>
    </location>
</feature>
<dbReference type="Proteomes" id="UP000627715">
    <property type="component" value="Unassembled WGS sequence"/>
</dbReference>
<evidence type="ECO:0000256" key="2">
    <source>
        <dbReference type="ARBA" id="ARBA00004950"/>
    </source>
</evidence>
<proteinExistence type="inferred from homology"/>
<keyword evidence="7 13" id="KW-0662">Pyridine nucleotide biosynthesis</keyword>
<dbReference type="RefSeq" id="WP_068812637.1">
    <property type="nucleotide sequence ID" value="NZ_BMIY01000001.1"/>
</dbReference>
<dbReference type="PRINTS" id="PR00411">
    <property type="entry name" value="PNDRDTASEI"/>
</dbReference>
<comment type="cofactor">
    <cofactor evidence="1 13">
        <name>FAD</name>
        <dbReference type="ChEBI" id="CHEBI:57692"/>
    </cofactor>
</comment>
<keyword evidence="6 13" id="KW-0285">Flavoprotein</keyword>
<evidence type="ECO:0000256" key="10">
    <source>
        <dbReference type="ARBA" id="ARBA00048305"/>
    </source>
</evidence>
<name>A0A917GKG9_9GAMM</name>
<dbReference type="InterPro" id="IPR003953">
    <property type="entry name" value="FAD-dep_OxRdtase_2_FAD-bd"/>
</dbReference>
<dbReference type="PANTHER" id="PTHR42716">
    <property type="entry name" value="L-ASPARTATE OXIDASE"/>
    <property type="match status" value="1"/>
</dbReference>
<feature type="active site" description="Proton acceptor" evidence="12">
    <location>
        <position position="297"/>
    </location>
</feature>
<dbReference type="PRINTS" id="PR00368">
    <property type="entry name" value="FADPNR"/>
</dbReference>
<dbReference type="PANTHER" id="PTHR42716:SF2">
    <property type="entry name" value="L-ASPARTATE OXIDASE, CHLOROPLASTIC"/>
    <property type="match status" value="1"/>
</dbReference>
<evidence type="ECO:0000256" key="3">
    <source>
        <dbReference type="ARBA" id="ARBA00008562"/>
    </source>
</evidence>
<dbReference type="GO" id="GO:0005737">
    <property type="term" value="C:cytoplasm"/>
    <property type="evidence" value="ECO:0007669"/>
    <property type="project" value="UniProtKB-SubCell"/>
</dbReference>
<keyword evidence="8 13" id="KW-0274">FAD</keyword>
<dbReference type="InterPro" id="IPR037099">
    <property type="entry name" value="Fum_R/Succ_DH_flav-like_C_sf"/>
</dbReference>
<comment type="subcellular location">
    <subcellularLocation>
        <location evidence="13">Cytoplasm</location>
    </subcellularLocation>
</comment>
<comment type="catalytic activity">
    <reaction evidence="10">
        <text>L-aspartate + O2 = iminosuccinate + H2O2</text>
        <dbReference type="Rhea" id="RHEA:25876"/>
        <dbReference type="ChEBI" id="CHEBI:15379"/>
        <dbReference type="ChEBI" id="CHEBI:16240"/>
        <dbReference type="ChEBI" id="CHEBI:29991"/>
        <dbReference type="ChEBI" id="CHEBI:77875"/>
        <dbReference type="EC" id="1.4.3.16"/>
    </reaction>
    <physiologicalReaction direction="left-to-right" evidence="10">
        <dbReference type="Rhea" id="RHEA:25877"/>
    </physiologicalReaction>
</comment>
<dbReference type="FunFam" id="3.90.700.10:FF:000002">
    <property type="entry name" value="L-aspartate oxidase"/>
    <property type="match status" value="1"/>
</dbReference>
<dbReference type="OrthoDB" id="9806724at2"/>
<dbReference type="InterPro" id="IPR036188">
    <property type="entry name" value="FAD/NAD-bd_sf"/>
</dbReference>
<dbReference type="SUPFAM" id="SSF51905">
    <property type="entry name" value="FAD/NAD(P)-binding domain"/>
    <property type="match status" value="1"/>
</dbReference>
<dbReference type="EC" id="1.4.3.16" evidence="4 11"/>
<dbReference type="Gene3D" id="3.90.700.10">
    <property type="entry name" value="Succinate dehydrogenase/fumarate reductase flavoprotein, catalytic domain"/>
    <property type="match status" value="1"/>
</dbReference>
<evidence type="ECO:0000259" key="14">
    <source>
        <dbReference type="Pfam" id="PF00890"/>
    </source>
</evidence>
<dbReference type="PIRSF" id="PIRSF000171">
    <property type="entry name" value="SDHA_APRA_LASPO"/>
    <property type="match status" value="1"/>
</dbReference>
<feature type="domain" description="Fumarate reductase/succinate dehydrogenase flavoprotein-like C-terminal" evidence="15">
    <location>
        <begin position="449"/>
        <end position="531"/>
    </location>
</feature>
<reference evidence="16" key="2">
    <citation type="submission" date="2020-09" db="EMBL/GenBank/DDBJ databases">
        <authorList>
            <person name="Sun Q."/>
            <person name="Zhou Y."/>
        </authorList>
    </citation>
    <scope>NUCLEOTIDE SEQUENCE</scope>
    <source>
        <strain evidence="16">CGMCC 1.15425</strain>
    </source>
</reference>